<proteinExistence type="inferred from homology"/>
<dbReference type="SMART" id="SM00173">
    <property type="entry name" value="RAS"/>
    <property type="match status" value="1"/>
</dbReference>
<dbReference type="PROSITE" id="PS51421">
    <property type="entry name" value="RAS"/>
    <property type="match status" value="1"/>
</dbReference>
<dbReference type="PROSITE" id="PS51419">
    <property type="entry name" value="RAB"/>
    <property type="match status" value="1"/>
</dbReference>
<evidence type="ECO:0000313" key="2">
    <source>
        <dbReference type="EMBL" id="CAI2378643.1"/>
    </source>
</evidence>
<organism evidence="2 3">
    <name type="scientific">Euplotes crassus</name>
    <dbReference type="NCBI Taxonomy" id="5936"/>
    <lineage>
        <taxon>Eukaryota</taxon>
        <taxon>Sar</taxon>
        <taxon>Alveolata</taxon>
        <taxon>Ciliophora</taxon>
        <taxon>Intramacronucleata</taxon>
        <taxon>Spirotrichea</taxon>
        <taxon>Hypotrichia</taxon>
        <taxon>Euplotida</taxon>
        <taxon>Euplotidae</taxon>
        <taxon>Moneuplotes</taxon>
    </lineage>
</organism>
<dbReference type="InterPro" id="IPR050209">
    <property type="entry name" value="Rab_GTPases_membrane_traffic"/>
</dbReference>
<reference evidence="2" key="1">
    <citation type="submission" date="2023-07" db="EMBL/GenBank/DDBJ databases">
        <authorList>
            <consortium name="AG Swart"/>
            <person name="Singh M."/>
            <person name="Singh A."/>
            <person name="Seah K."/>
            <person name="Emmerich C."/>
        </authorList>
    </citation>
    <scope>NUCLEOTIDE SEQUENCE</scope>
    <source>
        <strain evidence="2">DP1</strain>
    </source>
</reference>
<dbReference type="SMART" id="SM00174">
    <property type="entry name" value="RHO"/>
    <property type="match status" value="1"/>
</dbReference>
<dbReference type="CDD" id="cd00154">
    <property type="entry name" value="Rab"/>
    <property type="match status" value="1"/>
</dbReference>
<dbReference type="GO" id="GO:0003924">
    <property type="term" value="F:GTPase activity"/>
    <property type="evidence" value="ECO:0007669"/>
    <property type="project" value="InterPro"/>
</dbReference>
<evidence type="ECO:0000313" key="3">
    <source>
        <dbReference type="Proteomes" id="UP001295684"/>
    </source>
</evidence>
<comment type="caution">
    <text evidence="2">The sequence shown here is derived from an EMBL/GenBank/DDBJ whole genome shotgun (WGS) entry which is preliminary data.</text>
</comment>
<dbReference type="EMBL" id="CAMPGE010020392">
    <property type="protein sequence ID" value="CAI2378643.1"/>
    <property type="molecule type" value="Genomic_DNA"/>
</dbReference>
<evidence type="ECO:0000256" key="1">
    <source>
        <dbReference type="ARBA" id="ARBA00006270"/>
    </source>
</evidence>
<dbReference type="Gene3D" id="3.40.50.300">
    <property type="entry name" value="P-loop containing nucleotide triphosphate hydrolases"/>
    <property type="match status" value="1"/>
</dbReference>
<dbReference type="Proteomes" id="UP001295684">
    <property type="component" value="Unassembled WGS sequence"/>
</dbReference>
<dbReference type="GO" id="GO:0005525">
    <property type="term" value="F:GTP binding"/>
    <property type="evidence" value="ECO:0007669"/>
    <property type="project" value="InterPro"/>
</dbReference>
<dbReference type="SUPFAM" id="SSF52540">
    <property type="entry name" value="P-loop containing nucleoside triphosphate hydrolases"/>
    <property type="match status" value="1"/>
</dbReference>
<dbReference type="PRINTS" id="PR00449">
    <property type="entry name" value="RASTRNSFRMNG"/>
</dbReference>
<dbReference type="SMART" id="SM00176">
    <property type="entry name" value="RAN"/>
    <property type="match status" value="1"/>
</dbReference>
<sequence length="224" mass="25654">MEIAPAKKEDYVFKIVIAGSSGSGKSAISRRYFQNEFTEALGFTIGVEFDEKVVQIDDSAVKVQLWDCSGKSTYSEIAKKHFYGAVGAIIVYDVTDRNSFKDIATWREEIQREAAESCEFMVMPNKCDFTVKYPRMKQIPNEEGRKLSEEQGMMFSGECSAKKNTNVKESIDAFIVHIYNKQIEMADQKITKSKKKKLANLDDWLKHAPEERKRMEQHSSCIIF</sequence>
<dbReference type="InterPro" id="IPR001806">
    <property type="entry name" value="Small_GTPase"/>
</dbReference>
<gene>
    <name evidence="2" type="ORF">ECRASSUSDP1_LOCUS20041</name>
</gene>
<dbReference type="PANTHER" id="PTHR47979">
    <property type="entry name" value="DRAB11-RELATED"/>
    <property type="match status" value="1"/>
</dbReference>
<dbReference type="InterPro" id="IPR005225">
    <property type="entry name" value="Small_GTP-bd"/>
</dbReference>
<comment type="similarity">
    <text evidence="1">Belongs to the small GTPase superfamily. Rab family.</text>
</comment>
<dbReference type="NCBIfam" id="TIGR00231">
    <property type="entry name" value="small_GTP"/>
    <property type="match status" value="1"/>
</dbReference>
<name>A0AAD1XST7_EUPCR</name>
<dbReference type="InterPro" id="IPR027417">
    <property type="entry name" value="P-loop_NTPase"/>
</dbReference>
<dbReference type="Pfam" id="PF00071">
    <property type="entry name" value="Ras"/>
    <property type="match status" value="1"/>
</dbReference>
<protein>
    <submittedName>
        <fullName evidence="2">Uncharacterized protein</fullName>
    </submittedName>
</protein>
<keyword evidence="3" id="KW-1185">Reference proteome</keyword>
<dbReference type="AlphaFoldDB" id="A0AAD1XST7"/>
<accession>A0AAD1XST7</accession>
<dbReference type="SMART" id="SM00175">
    <property type="entry name" value="RAB"/>
    <property type="match status" value="1"/>
</dbReference>
<dbReference type="FunFam" id="3.40.50.300:FF:001447">
    <property type="entry name" value="Ras-related protein Rab-1B"/>
    <property type="match status" value="1"/>
</dbReference>